<evidence type="ECO:0000313" key="1">
    <source>
        <dbReference type="EMBL" id="MDT0317618.1"/>
    </source>
</evidence>
<gene>
    <name evidence="1" type="ORF">RNC47_04595</name>
</gene>
<sequence length="63" mass="6900">MAKTNPIEVQQALKGAAYPADKNALVDRAKQNHANSGLVHQLEELPSKQFNGPNDVEKAIFRS</sequence>
<accession>A0ABU2LJ56</accession>
<dbReference type="EMBL" id="JAVREM010000003">
    <property type="protein sequence ID" value="MDT0317618.1"/>
    <property type="molecule type" value="Genomic_DNA"/>
</dbReference>
<protein>
    <submittedName>
        <fullName evidence="1">DUF2795 domain-containing protein</fullName>
    </submittedName>
</protein>
<proteinExistence type="predicted"/>
<dbReference type="InterPro" id="IPR021527">
    <property type="entry name" value="DUF2795"/>
</dbReference>
<dbReference type="Pfam" id="PF11387">
    <property type="entry name" value="DUF2795"/>
    <property type="match status" value="1"/>
</dbReference>
<reference evidence="2" key="1">
    <citation type="submission" date="2023-07" db="EMBL/GenBank/DDBJ databases">
        <title>30 novel species of actinomycetes from the DSMZ collection.</title>
        <authorList>
            <person name="Nouioui I."/>
        </authorList>
    </citation>
    <scope>NUCLEOTIDE SEQUENCE [LARGE SCALE GENOMIC DNA]</scope>
    <source>
        <strain evidence="2">DSM 44918</strain>
    </source>
</reference>
<dbReference type="Proteomes" id="UP001183420">
    <property type="component" value="Unassembled WGS sequence"/>
</dbReference>
<evidence type="ECO:0000313" key="2">
    <source>
        <dbReference type="Proteomes" id="UP001183420"/>
    </source>
</evidence>
<comment type="caution">
    <text evidence="1">The sequence shown here is derived from an EMBL/GenBank/DDBJ whole genome shotgun (WGS) entry which is preliminary data.</text>
</comment>
<name>A0ABU2LJ56_9ACTN</name>
<organism evidence="1 2">
    <name type="scientific">Streptomyces millisiae</name>
    <dbReference type="NCBI Taxonomy" id="3075542"/>
    <lineage>
        <taxon>Bacteria</taxon>
        <taxon>Bacillati</taxon>
        <taxon>Actinomycetota</taxon>
        <taxon>Actinomycetes</taxon>
        <taxon>Kitasatosporales</taxon>
        <taxon>Streptomycetaceae</taxon>
        <taxon>Streptomyces</taxon>
    </lineage>
</organism>
<dbReference type="RefSeq" id="WP_311595721.1">
    <property type="nucleotide sequence ID" value="NZ_JAVREM010000003.1"/>
</dbReference>
<keyword evidence="2" id="KW-1185">Reference proteome</keyword>